<accession>A0A427A1G7</accession>
<dbReference type="Gene3D" id="1.10.630.10">
    <property type="entry name" value="Cytochrome P450"/>
    <property type="match status" value="1"/>
</dbReference>
<dbReference type="PANTHER" id="PTHR24301:SF2">
    <property type="entry name" value="THROMBOXANE-A SYNTHASE"/>
    <property type="match status" value="1"/>
</dbReference>
<evidence type="ECO:0008006" key="4">
    <source>
        <dbReference type="Google" id="ProtNLM"/>
    </source>
</evidence>
<dbReference type="AlphaFoldDB" id="A0A427A1G7"/>
<reference evidence="2 3" key="1">
    <citation type="journal article" date="2014" name="Agronomy (Basel)">
        <title>A Draft Genome Sequence for Ensete ventricosum, the Drought-Tolerant Tree Against Hunger.</title>
        <authorList>
            <person name="Harrison J."/>
            <person name="Moore K.A."/>
            <person name="Paszkiewicz K."/>
            <person name="Jones T."/>
            <person name="Grant M."/>
            <person name="Ambacheew D."/>
            <person name="Muzemil S."/>
            <person name="Studholme D.J."/>
        </authorList>
    </citation>
    <scope>NUCLEOTIDE SEQUENCE [LARGE SCALE GENOMIC DNA]</scope>
</reference>
<gene>
    <name evidence="2" type="ORF">B296_00032737</name>
</gene>
<dbReference type="Pfam" id="PF00067">
    <property type="entry name" value="p450"/>
    <property type="match status" value="1"/>
</dbReference>
<sequence>MEMGSTIIRLGWGESAFTLVALLIGFLMYLYAPYWGVRKVPGPPTIPLLGHLPLLAKHGPDVFSVLAQTYGPVFRSCLLPSLDLLSTRRAFSSQGSSRWSAMRNTIISLYQPTHLAGLIPTVQSYIDSATRHLSSTQNDDVTFSDLSLRLATDVIGEAAFGVDFGLSGGSPPDGERSKDGEVSEFIKEHVYSTTSLKMDLSGSFSIVLGLIVPVLQEPVRQLLKRIPGTADWKIHRTNLKLSKRLEEIVAKRASERDRGSNDFLSAILNARDSDGASRKLFTSDYISALTYEHLLAGSATTSFTLSSVLYLVSNHPEVEQKLVQEIDGFGPIDLIPTADNLQHEFPYLDQVSPPQTGTSLLAHSFMLDHSLETCN</sequence>
<keyword evidence="1" id="KW-0812">Transmembrane</keyword>
<dbReference type="PANTHER" id="PTHR24301">
    <property type="entry name" value="THROMBOXANE-A SYNTHASE"/>
    <property type="match status" value="1"/>
</dbReference>
<dbReference type="GO" id="GO:0005506">
    <property type="term" value="F:iron ion binding"/>
    <property type="evidence" value="ECO:0007669"/>
    <property type="project" value="InterPro"/>
</dbReference>
<dbReference type="EMBL" id="AMZH03004126">
    <property type="protein sequence ID" value="RRT70099.1"/>
    <property type="molecule type" value="Genomic_DNA"/>
</dbReference>
<dbReference type="GO" id="GO:0020037">
    <property type="term" value="F:heme binding"/>
    <property type="evidence" value="ECO:0007669"/>
    <property type="project" value="InterPro"/>
</dbReference>
<organism evidence="2 3">
    <name type="scientific">Ensete ventricosum</name>
    <name type="common">Abyssinian banana</name>
    <name type="synonym">Musa ensete</name>
    <dbReference type="NCBI Taxonomy" id="4639"/>
    <lineage>
        <taxon>Eukaryota</taxon>
        <taxon>Viridiplantae</taxon>
        <taxon>Streptophyta</taxon>
        <taxon>Embryophyta</taxon>
        <taxon>Tracheophyta</taxon>
        <taxon>Spermatophyta</taxon>
        <taxon>Magnoliopsida</taxon>
        <taxon>Liliopsida</taxon>
        <taxon>Zingiberales</taxon>
        <taxon>Musaceae</taxon>
        <taxon>Ensete</taxon>
    </lineage>
</organism>
<dbReference type="GO" id="GO:0016705">
    <property type="term" value="F:oxidoreductase activity, acting on paired donors, with incorporation or reduction of molecular oxygen"/>
    <property type="evidence" value="ECO:0007669"/>
    <property type="project" value="InterPro"/>
</dbReference>
<dbReference type="InterPro" id="IPR001128">
    <property type="entry name" value="Cyt_P450"/>
</dbReference>
<name>A0A427A1G7_ENSVE</name>
<dbReference type="GO" id="GO:0004497">
    <property type="term" value="F:monooxygenase activity"/>
    <property type="evidence" value="ECO:0007669"/>
    <property type="project" value="InterPro"/>
</dbReference>
<keyword evidence="1" id="KW-0472">Membrane</keyword>
<evidence type="ECO:0000313" key="2">
    <source>
        <dbReference type="EMBL" id="RRT70099.1"/>
    </source>
</evidence>
<dbReference type="Proteomes" id="UP000287651">
    <property type="component" value="Unassembled WGS sequence"/>
</dbReference>
<dbReference type="SUPFAM" id="SSF48264">
    <property type="entry name" value="Cytochrome P450"/>
    <property type="match status" value="1"/>
</dbReference>
<proteinExistence type="predicted"/>
<evidence type="ECO:0000313" key="3">
    <source>
        <dbReference type="Proteomes" id="UP000287651"/>
    </source>
</evidence>
<evidence type="ECO:0000256" key="1">
    <source>
        <dbReference type="SAM" id="Phobius"/>
    </source>
</evidence>
<protein>
    <recommendedName>
        <fullName evidence="4">Cytochrome P450</fullName>
    </recommendedName>
</protein>
<dbReference type="InterPro" id="IPR036396">
    <property type="entry name" value="Cyt_P450_sf"/>
</dbReference>
<feature type="transmembrane region" description="Helical" evidence="1">
    <location>
        <begin position="12"/>
        <end position="32"/>
    </location>
</feature>
<comment type="caution">
    <text evidence="2">The sequence shown here is derived from an EMBL/GenBank/DDBJ whole genome shotgun (WGS) entry which is preliminary data.</text>
</comment>
<keyword evidence="1" id="KW-1133">Transmembrane helix</keyword>